<organism evidence="1 2">
    <name type="scientific">Mesorhizobium humile</name>
    <dbReference type="NCBI Taxonomy" id="3072313"/>
    <lineage>
        <taxon>Bacteria</taxon>
        <taxon>Pseudomonadati</taxon>
        <taxon>Pseudomonadota</taxon>
        <taxon>Alphaproteobacteria</taxon>
        <taxon>Hyphomicrobiales</taxon>
        <taxon>Phyllobacteriaceae</taxon>
        <taxon>Mesorhizobium</taxon>
    </lineage>
</organism>
<protein>
    <submittedName>
        <fullName evidence="1">DUF1403 family protein</fullName>
    </submittedName>
</protein>
<dbReference type="Proteomes" id="UP001280156">
    <property type="component" value="Unassembled WGS sequence"/>
</dbReference>
<dbReference type="RefSeq" id="WP_320292965.1">
    <property type="nucleotide sequence ID" value="NZ_JAVIIU010000001.1"/>
</dbReference>
<reference evidence="1 2" key="1">
    <citation type="submission" date="2023-08" db="EMBL/GenBank/DDBJ databases">
        <title>Implementing the SeqCode for naming new Mesorhizobium species isolated from Vachellia karroo root nodules.</title>
        <authorList>
            <person name="Van Lill M."/>
        </authorList>
    </citation>
    <scope>NUCLEOTIDE SEQUENCE [LARGE SCALE GENOMIC DNA]</scope>
    <source>
        <strain evidence="1 2">VK2B</strain>
    </source>
</reference>
<accession>A0ABU4YJB2</accession>
<proteinExistence type="predicted"/>
<comment type="caution">
    <text evidence="1">The sequence shown here is derived from an EMBL/GenBank/DDBJ whole genome shotgun (WGS) entry which is preliminary data.</text>
</comment>
<dbReference type="InterPro" id="IPR009843">
    <property type="entry name" value="DUF1403"/>
</dbReference>
<dbReference type="EMBL" id="JAVIIV010000011">
    <property type="protein sequence ID" value="MDX8487033.1"/>
    <property type="molecule type" value="Genomic_DNA"/>
</dbReference>
<gene>
    <name evidence="1" type="ORF">RFM52_17640</name>
</gene>
<name>A0ABU4YJB2_9HYPH</name>
<evidence type="ECO:0000313" key="1">
    <source>
        <dbReference type="EMBL" id="MDX8487033.1"/>
    </source>
</evidence>
<dbReference type="Pfam" id="PF07183">
    <property type="entry name" value="DUF1403"/>
    <property type="match status" value="1"/>
</dbReference>
<sequence length="318" mass="33681">MIRLDPAAASPAPPPSVPAWALAAAGAPSDTDAAFRVGAALGALDTLARAQPAWAGAWRQRLALKCAAPSMRLAGRTEDEAALRDAWQLCPAGADPGPAGAILGTWRQLALQPQAVSADRLAKVTEMLGLAWDEKSLADLCTQIEDVAGSQRPAPFAAAAIAAHVVAMRPDAELLAWWLADLVLAQSLRWPRPLPLLMAQAFGPAFRTEGGGGKRIRPGERGFERAVCLALVQGAAEVCRLAAELSRRAEKLLAVAPKLRAKGAGDVIFLLLNEDAVAGSLTTKNLSRFAVRRLFERLQQLEAVRELSGRASFRLFGL</sequence>
<evidence type="ECO:0000313" key="2">
    <source>
        <dbReference type="Proteomes" id="UP001280156"/>
    </source>
</evidence>
<keyword evidence="2" id="KW-1185">Reference proteome</keyword>